<dbReference type="EC" id="3.1.3.18" evidence="1"/>
<keyword evidence="2" id="KW-1185">Reference proteome</keyword>
<dbReference type="InterPro" id="IPR023214">
    <property type="entry name" value="HAD_sf"/>
</dbReference>
<dbReference type="Proteomes" id="UP000808914">
    <property type="component" value="Unassembled WGS sequence"/>
</dbReference>
<dbReference type="SFLD" id="SFLDG01129">
    <property type="entry name" value="C1.5:_HAD__Beta-PGM__Phosphata"/>
    <property type="match status" value="1"/>
</dbReference>
<proteinExistence type="predicted"/>
<dbReference type="RefSeq" id="WP_205004924.1">
    <property type="nucleotide sequence ID" value="NZ_JAFBER010000045.1"/>
</dbReference>
<dbReference type="SFLD" id="SFLDS00003">
    <property type="entry name" value="Haloacid_Dehalogenase"/>
    <property type="match status" value="1"/>
</dbReference>
<reference evidence="1 2" key="1">
    <citation type="submission" date="2021-01" db="EMBL/GenBank/DDBJ databases">
        <title>Genomic Encyclopedia of Type Strains, Phase IV (KMG-IV): sequencing the most valuable type-strain genomes for metagenomic binning, comparative biology and taxonomic classification.</title>
        <authorList>
            <person name="Goeker M."/>
        </authorList>
    </citation>
    <scope>NUCLEOTIDE SEQUENCE [LARGE SCALE GENOMIC DNA]</scope>
    <source>
        <strain evidence="1 2">DSM 28236</strain>
    </source>
</reference>
<dbReference type="Gene3D" id="1.10.150.240">
    <property type="entry name" value="Putative phosphatase, domain 2"/>
    <property type="match status" value="1"/>
</dbReference>
<dbReference type="InterPro" id="IPR006439">
    <property type="entry name" value="HAD-SF_hydro_IA"/>
</dbReference>
<name>A0ABS2Q435_9BACL</name>
<sequence length="251" mass="27888">MALCSIYENTYDIDGILFDKDGTLLDFASLWVECGRQIMIQIEKKTNFNIDKMAIAESIGLFLENHSWDPKGPLAIGTSNDLIAILAHELYKIGTAWNDAVTIATESYVEAGKDINWRQRLNPTPYLIPFLERASKASIKMGVVTADNTEQAIKHLNVLGISKYFDTIVGDDLVNRGKPYSDMVDLACKELNIEPGKAIMIGDSNGDMKLAKNSDMLASVGIIPDKIRSYDHLQDADHIIKSYQSISIENV</sequence>
<organism evidence="1 2">
    <name type="scientific">Scopulibacillus daqui</name>
    <dbReference type="NCBI Taxonomy" id="1469162"/>
    <lineage>
        <taxon>Bacteria</taxon>
        <taxon>Bacillati</taxon>
        <taxon>Bacillota</taxon>
        <taxon>Bacilli</taxon>
        <taxon>Bacillales</taxon>
        <taxon>Sporolactobacillaceae</taxon>
        <taxon>Scopulibacillus</taxon>
    </lineage>
</organism>
<dbReference type="EMBL" id="JAFBER010000045">
    <property type="protein sequence ID" value="MBM7647064.1"/>
    <property type="molecule type" value="Genomic_DNA"/>
</dbReference>
<dbReference type="Gene3D" id="3.40.50.1000">
    <property type="entry name" value="HAD superfamily/HAD-like"/>
    <property type="match status" value="1"/>
</dbReference>
<keyword evidence="1" id="KW-0378">Hydrolase</keyword>
<evidence type="ECO:0000313" key="2">
    <source>
        <dbReference type="Proteomes" id="UP000808914"/>
    </source>
</evidence>
<dbReference type="SUPFAM" id="SSF56784">
    <property type="entry name" value="HAD-like"/>
    <property type="match status" value="1"/>
</dbReference>
<protein>
    <submittedName>
        <fullName evidence="1">Phosphoglycolate phosphatase</fullName>
        <ecNumber evidence="1">3.1.3.18</ecNumber>
    </submittedName>
</protein>
<dbReference type="PANTHER" id="PTHR43434:SF1">
    <property type="entry name" value="PHOSPHOGLYCOLATE PHOSPHATASE"/>
    <property type="match status" value="1"/>
</dbReference>
<dbReference type="InterPro" id="IPR050155">
    <property type="entry name" value="HAD-like_hydrolase_sf"/>
</dbReference>
<dbReference type="InterPro" id="IPR036412">
    <property type="entry name" value="HAD-like_sf"/>
</dbReference>
<dbReference type="GO" id="GO:0008967">
    <property type="term" value="F:phosphoglycolate phosphatase activity"/>
    <property type="evidence" value="ECO:0007669"/>
    <property type="project" value="UniProtKB-EC"/>
</dbReference>
<dbReference type="NCBIfam" id="TIGR01549">
    <property type="entry name" value="HAD-SF-IA-v1"/>
    <property type="match status" value="1"/>
</dbReference>
<accession>A0ABS2Q435</accession>
<gene>
    <name evidence="1" type="ORF">JOD45_003309</name>
</gene>
<comment type="caution">
    <text evidence="1">The sequence shown here is derived from an EMBL/GenBank/DDBJ whole genome shotgun (WGS) entry which is preliminary data.</text>
</comment>
<dbReference type="InterPro" id="IPR023198">
    <property type="entry name" value="PGP-like_dom2"/>
</dbReference>
<evidence type="ECO:0000313" key="1">
    <source>
        <dbReference type="EMBL" id="MBM7647064.1"/>
    </source>
</evidence>
<dbReference type="Pfam" id="PF00702">
    <property type="entry name" value="Hydrolase"/>
    <property type="match status" value="1"/>
</dbReference>
<dbReference type="PANTHER" id="PTHR43434">
    <property type="entry name" value="PHOSPHOGLYCOLATE PHOSPHATASE"/>
    <property type="match status" value="1"/>
</dbReference>